<proteinExistence type="inferred from homology"/>
<evidence type="ECO:0000256" key="8">
    <source>
        <dbReference type="ARBA" id="ARBA00023136"/>
    </source>
</evidence>
<feature type="transmembrane region" description="Helical" evidence="9">
    <location>
        <begin position="46"/>
        <end position="71"/>
    </location>
</feature>
<feature type="transmembrane region" description="Helical" evidence="9">
    <location>
        <begin position="150"/>
        <end position="170"/>
    </location>
</feature>
<dbReference type="GO" id="GO:0020037">
    <property type="term" value="F:heme binding"/>
    <property type="evidence" value="ECO:0007669"/>
    <property type="project" value="InterPro"/>
</dbReference>
<protein>
    <recommendedName>
        <fullName evidence="4">Heme exporter protein C</fullName>
    </recommendedName>
</protein>
<evidence type="ECO:0000256" key="4">
    <source>
        <dbReference type="ARBA" id="ARBA00016463"/>
    </source>
</evidence>
<dbReference type="InterPro" id="IPR002541">
    <property type="entry name" value="Cyt_c_assembly"/>
</dbReference>
<keyword evidence="6" id="KW-0201">Cytochrome c-type biogenesis</keyword>
<evidence type="ECO:0000256" key="2">
    <source>
        <dbReference type="ARBA" id="ARBA00004141"/>
    </source>
</evidence>
<evidence type="ECO:0000256" key="5">
    <source>
        <dbReference type="ARBA" id="ARBA00022692"/>
    </source>
</evidence>
<feature type="transmembrane region" description="Helical" evidence="9">
    <location>
        <begin position="83"/>
        <end position="108"/>
    </location>
</feature>
<evidence type="ECO:0000256" key="3">
    <source>
        <dbReference type="ARBA" id="ARBA00005840"/>
    </source>
</evidence>
<dbReference type="GO" id="GO:0017004">
    <property type="term" value="P:cytochrome complex assembly"/>
    <property type="evidence" value="ECO:0007669"/>
    <property type="project" value="UniProtKB-KW"/>
</dbReference>
<evidence type="ECO:0000256" key="6">
    <source>
        <dbReference type="ARBA" id="ARBA00022748"/>
    </source>
</evidence>
<evidence type="ECO:0000256" key="1">
    <source>
        <dbReference type="ARBA" id="ARBA00002442"/>
    </source>
</evidence>
<dbReference type="InterPro" id="IPR045062">
    <property type="entry name" value="Cyt_c_biogenesis_CcsA/CcmC"/>
</dbReference>
<feature type="transmembrane region" description="Helical" evidence="9">
    <location>
        <begin position="195"/>
        <end position="214"/>
    </location>
</feature>
<dbReference type="PRINTS" id="PR01386">
    <property type="entry name" value="CCMCBIOGNSIS"/>
</dbReference>
<keyword evidence="5 9" id="KW-0812">Transmembrane</keyword>
<comment type="function">
    <text evidence="1">Required for the export of heme to the periplasm for the biogenesis of c-type cytochromes.</text>
</comment>
<gene>
    <name evidence="11" type="ORF">ENS31_14875</name>
</gene>
<dbReference type="GO" id="GO:0015232">
    <property type="term" value="F:heme transmembrane transporter activity"/>
    <property type="evidence" value="ECO:0007669"/>
    <property type="project" value="InterPro"/>
</dbReference>
<keyword evidence="7 9" id="KW-1133">Transmembrane helix</keyword>
<dbReference type="InterPro" id="IPR003557">
    <property type="entry name" value="Cyt_c_biogenesis_CcmC"/>
</dbReference>
<name>A0A7V2ZMT7_9BACT</name>
<reference evidence="11" key="1">
    <citation type="journal article" date="2020" name="mSystems">
        <title>Genome- and Community-Level Interaction Insights into Carbon Utilization and Element Cycling Functions of Hydrothermarchaeota in Hydrothermal Sediment.</title>
        <authorList>
            <person name="Zhou Z."/>
            <person name="Liu Y."/>
            <person name="Xu W."/>
            <person name="Pan J."/>
            <person name="Luo Z.H."/>
            <person name="Li M."/>
        </authorList>
    </citation>
    <scope>NUCLEOTIDE SEQUENCE [LARGE SCALE GENOMIC DNA]</scope>
    <source>
        <strain evidence="11">SpSt-479</strain>
    </source>
</reference>
<accession>A0A7V2ZMT7</accession>
<organism evidence="11">
    <name type="scientific">Ignavibacterium album</name>
    <dbReference type="NCBI Taxonomy" id="591197"/>
    <lineage>
        <taxon>Bacteria</taxon>
        <taxon>Pseudomonadati</taxon>
        <taxon>Ignavibacteriota</taxon>
        <taxon>Ignavibacteria</taxon>
        <taxon>Ignavibacteriales</taxon>
        <taxon>Ignavibacteriaceae</taxon>
        <taxon>Ignavibacterium</taxon>
    </lineage>
</organism>
<dbReference type="GO" id="GO:0005886">
    <property type="term" value="C:plasma membrane"/>
    <property type="evidence" value="ECO:0007669"/>
    <property type="project" value="TreeGrafter"/>
</dbReference>
<dbReference type="AlphaFoldDB" id="A0A7V2ZMT7"/>
<sequence>MVWKIFLFLLLAFVSVAGIAFPIVEKPSAWYEFPFIPGLEENAKIIFFHVPTAWVTVIAFLMSTVFSFRYLKNKNLDDDLKSYAAAQLGIIFCILATVTGAVWAKFAWGAFWSWDPRQTSIFALLLIYGAWFALRSSIESEEKRATLSSVYSIIAFVTVPFFIFVMPRIMTGLHPGSADDTNAGPVVNFKMNSNMLLIFFLSLIGFTILYFWMWNIGYKSLIYKEKIQKQFIRG</sequence>
<dbReference type="EMBL" id="DSUJ01000011">
    <property type="protein sequence ID" value="HFI92800.1"/>
    <property type="molecule type" value="Genomic_DNA"/>
</dbReference>
<evidence type="ECO:0000256" key="7">
    <source>
        <dbReference type="ARBA" id="ARBA00022989"/>
    </source>
</evidence>
<comment type="similarity">
    <text evidence="3">Belongs to the CcmC/CycZ/HelC family.</text>
</comment>
<feature type="domain" description="Cytochrome c assembly protein" evidence="10">
    <location>
        <begin position="41"/>
        <end position="174"/>
    </location>
</feature>
<feature type="transmembrane region" description="Helical" evidence="9">
    <location>
        <begin position="120"/>
        <end position="138"/>
    </location>
</feature>
<dbReference type="RefSeq" id="WP_304144343.1">
    <property type="nucleotide sequence ID" value="NZ_JAOAIE010000038.1"/>
</dbReference>
<comment type="subcellular location">
    <subcellularLocation>
        <location evidence="2">Membrane</location>
        <topology evidence="2">Multi-pass membrane protein</topology>
    </subcellularLocation>
</comment>
<evidence type="ECO:0000256" key="9">
    <source>
        <dbReference type="SAM" id="Phobius"/>
    </source>
</evidence>
<dbReference type="Pfam" id="PF01578">
    <property type="entry name" value="Cytochrom_C_asm"/>
    <property type="match status" value="1"/>
</dbReference>
<dbReference type="PANTHER" id="PTHR30071:SF1">
    <property type="entry name" value="CYTOCHROME B_B6 PROTEIN-RELATED"/>
    <property type="match status" value="1"/>
</dbReference>
<evidence type="ECO:0000259" key="10">
    <source>
        <dbReference type="Pfam" id="PF01578"/>
    </source>
</evidence>
<comment type="caution">
    <text evidence="11">The sequence shown here is derived from an EMBL/GenBank/DDBJ whole genome shotgun (WGS) entry which is preliminary data.</text>
</comment>
<keyword evidence="8 9" id="KW-0472">Membrane</keyword>
<evidence type="ECO:0000313" key="11">
    <source>
        <dbReference type="EMBL" id="HFI92800.1"/>
    </source>
</evidence>
<dbReference type="PANTHER" id="PTHR30071">
    <property type="entry name" value="HEME EXPORTER PROTEIN C"/>
    <property type="match status" value="1"/>
</dbReference>